<feature type="domain" description="TRUD" evidence="5">
    <location>
        <begin position="159"/>
        <end position="305"/>
    </location>
</feature>
<dbReference type="PROSITE" id="PS50984">
    <property type="entry name" value="TRUD"/>
    <property type="match status" value="1"/>
</dbReference>
<evidence type="ECO:0000256" key="2">
    <source>
        <dbReference type="ARBA" id="ARBA00022694"/>
    </source>
</evidence>
<comment type="similarity">
    <text evidence="1 4">Belongs to the pseudouridine synthase TruD family.</text>
</comment>
<comment type="catalytic activity">
    <reaction evidence="4">
        <text>uridine(13) in tRNA = pseudouridine(13) in tRNA</text>
        <dbReference type="Rhea" id="RHEA:42540"/>
        <dbReference type="Rhea" id="RHEA-COMP:10105"/>
        <dbReference type="Rhea" id="RHEA-COMP:10106"/>
        <dbReference type="ChEBI" id="CHEBI:65314"/>
        <dbReference type="ChEBI" id="CHEBI:65315"/>
        <dbReference type="EC" id="5.4.99.27"/>
    </reaction>
</comment>
<dbReference type="NCBIfam" id="NF002155">
    <property type="entry name" value="PRK00984.1-4"/>
    <property type="match status" value="1"/>
</dbReference>
<dbReference type="InterPro" id="IPR042214">
    <property type="entry name" value="TruD_catalytic"/>
</dbReference>
<dbReference type="Gene3D" id="3.30.2350.20">
    <property type="entry name" value="TruD, catalytic domain"/>
    <property type="match status" value="1"/>
</dbReference>
<dbReference type="CDD" id="cd02575">
    <property type="entry name" value="PseudoU_synth_EcTruD"/>
    <property type="match status" value="1"/>
</dbReference>
<protein>
    <recommendedName>
        <fullName evidence="4">tRNA pseudouridine synthase D</fullName>
        <ecNumber evidence="4">5.4.99.27</ecNumber>
    </recommendedName>
    <alternativeName>
        <fullName evidence="4">tRNA pseudouridine(13) synthase</fullName>
    </alternativeName>
    <alternativeName>
        <fullName evidence="4">tRNA pseudouridylate synthase D</fullName>
    </alternativeName>
    <alternativeName>
        <fullName evidence="4">tRNA-uridine isomerase D</fullName>
    </alternativeName>
</protein>
<reference evidence="7" key="1">
    <citation type="submission" date="2016-02" db="EMBL/GenBank/DDBJ databases">
        <authorList>
            <person name="Rodrigo-Torres Lidia"/>
            <person name="Arahal R.David."/>
        </authorList>
    </citation>
    <scope>NUCLEOTIDE SEQUENCE [LARGE SCALE GENOMIC DNA]</scope>
    <source>
        <strain evidence="7">CECT 8713</strain>
    </source>
</reference>
<evidence type="ECO:0000313" key="6">
    <source>
        <dbReference type="EMBL" id="CZF78646.1"/>
    </source>
</evidence>
<comment type="function">
    <text evidence="4">Responsible for synthesis of pseudouridine from uracil-13 in transfer RNAs.</text>
</comment>
<dbReference type="InterPro" id="IPR020119">
    <property type="entry name" value="PsdUridine_synth_TruD_CS"/>
</dbReference>
<dbReference type="Pfam" id="PF01142">
    <property type="entry name" value="TruD"/>
    <property type="match status" value="2"/>
</dbReference>
<gene>
    <name evidence="4 6" type="primary">truD</name>
    <name evidence="6" type="ORF">GMA8713_00658</name>
</gene>
<dbReference type="NCBIfam" id="TIGR00094">
    <property type="entry name" value="tRNA_TruD_broad"/>
    <property type="match status" value="1"/>
</dbReference>
<dbReference type="InterPro" id="IPR043165">
    <property type="entry name" value="TruD_insert_sf"/>
</dbReference>
<dbReference type="PANTHER" id="PTHR47811">
    <property type="entry name" value="TRNA PSEUDOURIDINE SYNTHASE D"/>
    <property type="match status" value="1"/>
</dbReference>
<evidence type="ECO:0000259" key="5">
    <source>
        <dbReference type="PROSITE" id="PS50984"/>
    </source>
</evidence>
<organism evidence="6 7">
    <name type="scientific">Grimontia marina</name>
    <dbReference type="NCBI Taxonomy" id="646534"/>
    <lineage>
        <taxon>Bacteria</taxon>
        <taxon>Pseudomonadati</taxon>
        <taxon>Pseudomonadota</taxon>
        <taxon>Gammaproteobacteria</taxon>
        <taxon>Vibrionales</taxon>
        <taxon>Vibrionaceae</taxon>
        <taxon>Grimontia</taxon>
    </lineage>
</organism>
<dbReference type="GO" id="GO:0003723">
    <property type="term" value="F:RNA binding"/>
    <property type="evidence" value="ECO:0007669"/>
    <property type="project" value="InterPro"/>
</dbReference>
<dbReference type="InterPro" id="IPR001656">
    <property type="entry name" value="PsdUridine_synth_TruD"/>
</dbReference>
<dbReference type="RefSeq" id="WP_062705682.1">
    <property type="nucleotide sequence ID" value="NZ_CAWRCI010000004.1"/>
</dbReference>
<proteinExistence type="inferred from homology"/>
<dbReference type="SUPFAM" id="SSF55120">
    <property type="entry name" value="Pseudouridine synthase"/>
    <property type="match status" value="1"/>
</dbReference>
<keyword evidence="3 4" id="KW-0413">Isomerase</keyword>
<dbReference type="GO" id="GO:0005829">
    <property type="term" value="C:cytosol"/>
    <property type="evidence" value="ECO:0007669"/>
    <property type="project" value="TreeGrafter"/>
</dbReference>
<dbReference type="Gene3D" id="3.30.2340.10">
    <property type="entry name" value="TruD, insertion domain"/>
    <property type="match status" value="1"/>
</dbReference>
<dbReference type="PROSITE" id="PS01268">
    <property type="entry name" value="UPF0024"/>
    <property type="match status" value="1"/>
</dbReference>
<dbReference type="PANTHER" id="PTHR47811:SF1">
    <property type="entry name" value="TRNA PSEUDOURIDINE SYNTHASE D"/>
    <property type="match status" value="1"/>
</dbReference>
<keyword evidence="2 4" id="KW-0819">tRNA processing</keyword>
<evidence type="ECO:0000256" key="1">
    <source>
        <dbReference type="ARBA" id="ARBA00007953"/>
    </source>
</evidence>
<evidence type="ECO:0000313" key="7">
    <source>
        <dbReference type="Proteomes" id="UP000073601"/>
    </source>
</evidence>
<dbReference type="InterPro" id="IPR050170">
    <property type="entry name" value="TruD_pseudoU_synthase"/>
</dbReference>
<name>A0A128EXD5_9GAMM</name>
<keyword evidence="7" id="KW-1185">Reference proteome</keyword>
<sequence length="352" mass="39620">MTDVMNALAYLHGQPAATGRLKAKAEDFFVSETLDFTPAGHGEHFLVRIRKIGENTKYVANELAKACGVKSRDVSWAGLKDRHAVTEQWFSVHLPGQPDPDLSEFVATHEGVDAILDTARHDKKLRPGDLIGNRFKLVITEFDGDDAIEARLADIRDQGVPNYFGSQRFGRNGNNVTSARDWGQDKFRVRDKSKRSFYLSAARSFLFNQVLSARIEKQLCHTPMLGDLLIDDKEQVQLVEDVASAEAQLQNHEWQISGPMTGDNALPTQGEAQQFEQDIVDTEPHLLAVIRSNRMRHERRPLLLYPQQMSWQRKGDTLTIEFSLPAGCFATAVMREVMVDKSEGESDAHFDQ</sequence>
<dbReference type="EC" id="5.4.99.27" evidence="4"/>
<dbReference type="GO" id="GO:0160150">
    <property type="term" value="F:tRNA pseudouridine(13) synthase activity"/>
    <property type="evidence" value="ECO:0007669"/>
    <property type="project" value="UniProtKB-EC"/>
</dbReference>
<evidence type="ECO:0000256" key="4">
    <source>
        <dbReference type="HAMAP-Rule" id="MF_01082"/>
    </source>
</evidence>
<dbReference type="InterPro" id="IPR020103">
    <property type="entry name" value="PsdUridine_synth_cat_dom_sf"/>
</dbReference>
<dbReference type="InterPro" id="IPR011760">
    <property type="entry name" value="PsdUridine_synth_TruD_insert"/>
</dbReference>
<dbReference type="EMBL" id="FIZY01000004">
    <property type="protein sequence ID" value="CZF78646.1"/>
    <property type="molecule type" value="Genomic_DNA"/>
</dbReference>
<accession>A0A128EXD5</accession>
<dbReference type="AlphaFoldDB" id="A0A128EXD5"/>
<evidence type="ECO:0000256" key="3">
    <source>
        <dbReference type="ARBA" id="ARBA00023235"/>
    </source>
</evidence>
<feature type="active site" description="Nucleophile" evidence="4">
    <location>
        <position position="81"/>
    </location>
</feature>
<dbReference type="GO" id="GO:0031119">
    <property type="term" value="P:tRNA pseudouridine synthesis"/>
    <property type="evidence" value="ECO:0007669"/>
    <property type="project" value="UniProtKB-UniRule"/>
</dbReference>
<dbReference type="Proteomes" id="UP000073601">
    <property type="component" value="Unassembled WGS sequence"/>
</dbReference>
<dbReference type="HAMAP" id="MF_01082">
    <property type="entry name" value="TruD"/>
    <property type="match status" value="1"/>
</dbReference>
<dbReference type="OrthoDB" id="1550679at2"/>